<evidence type="ECO:0000259" key="8">
    <source>
        <dbReference type="PROSITE" id="PS50850"/>
    </source>
</evidence>
<dbReference type="RefSeq" id="WP_078481243.1">
    <property type="nucleotide sequence ID" value="NZ_CP122369.1"/>
</dbReference>
<dbReference type="SUPFAM" id="SSF103473">
    <property type="entry name" value="MFS general substrate transporter"/>
    <property type="match status" value="1"/>
</dbReference>
<proteinExistence type="predicted"/>
<evidence type="ECO:0000256" key="2">
    <source>
        <dbReference type="ARBA" id="ARBA00022475"/>
    </source>
</evidence>
<feature type="transmembrane region" description="Helical" evidence="7">
    <location>
        <begin position="63"/>
        <end position="81"/>
    </location>
</feature>
<evidence type="ECO:0000256" key="3">
    <source>
        <dbReference type="ARBA" id="ARBA00022692"/>
    </source>
</evidence>
<sequence length="454" mass="47618">MSKSDAERGEGVRRTDGPVPAPGPADGPELTAAPGPLSAPGLDEAKPSPWRDRRFQIFATGNVVNNIGEAVYTVALPLFVYERTGSLAIMSLLAVLTPATLLLAPVLGAVVDRYGARVLVVPGLLVQAAAAIALNLTGLAEDAPVWPLFVFGALVQIGGAGYRMGWMTGVAHMFPENPVRSRASLGSLYTVTNVVGPLLVSAALLVVGYKGLLWFNVLTFFAPIVVWLVGVHPPRVEPGGPAQVGLIKGLLESVQVMRRAPVLLHAILVFVPMLVVGTTGTMTLSLFRLQHDWDLSPRAVGLVLVGVRIAGVLGTILVSERKTFPFRAITLVGTVGMGAALLLMASGSVHVFVAAMVVMFGFQAALSVASDLMVFKFVPADALGRVGGIVDLVLGLPILAGPLVVPALAELLGSSAVFLAFGAVQLAGLLWLWRTWRQWAPSPHTSSREEAVPA</sequence>
<dbReference type="InterPro" id="IPR036259">
    <property type="entry name" value="MFS_trans_sf"/>
</dbReference>
<dbReference type="Proteomes" id="UP001282288">
    <property type="component" value="Unassembled WGS sequence"/>
</dbReference>
<evidence type="ECO:0000256" key="1">
    <source>
        <dbReference type="ARBA" id="ARBA00004651"/>
    </source>
</evidence>
<evidence type="ECO:0000256" key="5">
    <source>
        <dbReference type="ARBA" id="ARBA00023136"/>
    </source>
</evidence>
<feature type="transmembrane region" description="Helical" evidence="7">
    <location>
        <begin position="299"/>
        <end position="319"/>
    </location>
</feature>
<dbReference type="Gene3D" id="1.20.1250.20">
    <property type="entry name" value="MFS general substrate transporter like domains"/>
    <property type="match status" value="1"/>
</dbReference>
<feature type="transmembrane region" description="Helical" evidence="7">
    <location>
        <begin position="87"/>
        <end position="111"/>
    </location>
</feature>
<dbReference type="PANTHER" id="PTHR23513:SF11">
    <property type="entry name" value="STAPHYLOFERRIN A TRANSPORTER"/>
    <property type="match status" value="1"/>
</dbReference>
<evidence type="ECO:0000313" key="11">
    <source>
        <dbReference type="Proteomes" id="UP001272987"/>
    </source>
</evidence>
<evidence type="ECO:0000256" key="6">
    <source>
        <dbReference type="SAM" id="MobiDB-lite"/>
    </source>
</evidence>
<dbReference type="EMBL" id="JARAWC010000070">
    <property type="protein sequence ID" value="MDX2966835.1"/>
    <property type="molecule type" value="Genomic_DNA"/>
</dbReference>
<dbReference type="GO" id="GO:0005886">
    <property type="term" value="C:plasma membrane"/>
    <property type="evidence" value="ECO:0007669"/>
    <property type="project" value="UniProtKB-SubCell"/>
</dbReference>
<dbReference type="EMBL" id="JARAWP010000057">
    <property type="protein sequence ID" value="MDX3025853.1"/>
    <property type="molecule type" value="Genomic_DNA"/>
</dbReference>
<comment type="caution">
    <text evidence="9">The sequence shown here is derived from an EMBL/GenBank/DDBJ whole genome shotgun (WGS) entry which is preliminary data.</text>
</comment>
<protein>
    <submittedName>
        <fullName evidence="9">MFS transporter</fullName>
    </submittedName>
</protein>
<reference evidence="9 11" key="1">
    <citation type="journal article" date="2023" name="Microb. Genom.">
        <title>Mesoterricola silvestris gen. nov., sp. nov., Mesoterricola sediminis sp. nov., Geothrix oryzae sp. nov., Geothrix edaphica sp. nov., Geothrix rubra sp. nov., and Geothrix limicola sp. nov., six novel members of Acidobacteriota isolated from soils.</title>
        <authorList>
            <person name="Weisberg A.J."/>
            <person name="Pearce E."/>
            <person name="Kramer C.G."/>
            <person name="Chang J.H."/>
            <person name="Clarke C.R."/>
        </authorList>
    </citation>
    <scope>NUCLEOTIDE SEQUENCE</scope>
    <source>
        <strain evidence="10 11">NB05-1H</strain>
        <strain evidence="9">NRRL_B-16521</strain>
    </source>
</reference>
<dbReference type="AlphaFoldDB" id="A0AAP6BLI5"/>
<feature type="transmembrane region" description="Helical" evidence="7">
    <location>
        <begin position="326"/>
        <end position="345"/>
    </location>
</feature>
<dbReference type="InterPro" id="IPR011701">
    <property type="entry name" value="MFS"/>
</dbReference>
<dbReference type="CDD" id="cd06173">
    <property type="entry name" value="MFS_MefA_like"/>
    <property type="match status" value="1"/>
</dbReference>
<dbReference type="GO" id="GO:0022857">
    <property type="term" value="F:transmembrane transporter activity"/>
    <property type="evidence" value="ECO:0007669"/>
    <property type="project" value="InterPro"/>
</dbReference>
<evidence type="ECO:0000313" key="12">
    <source>
        <dbReference type="Proteomes" id="UP001282288"/>
    </source>
</evidence>
<accession>A0AAP6BLI5</accession>
<dbReference type="PROSITE" id="PS50850">
    <property type="entry name" value="MFS"/>
    <property type="match status" value="1"/>
</dbReference>
<feature type="region of interest" description="Disordered" evidence="6">
    <location>
        <begin position="1"/>
        <end position="48"/>
    </location>
</feature>
<evidence type="ECO:0000256" key="4">
    <source>
        <dbReference type="ARBA" id="ARBA00022989"/>
    </source>
</evidence>
<keyword evidence="4 7" id="KW-1133">Transmembrane helix</keyword>
<feature type="transmembrane region" description="Helical" evidence="7">
    <location>
        <begin position="386"/>
        <end position="405"/>
    </location>
</feature>
<evidence type="ECO:0000256" key="7">
    <source>
        <dbReference type="SAM" id="Phobius"/>
    </source>
</evidence>
<evidence type="ECO:0000313" key="9">
    <source>
        <dbReference type="EMBL" id="MDX2966835.1"/>
    </source>
</evidence>
<keyword evidence="3 7" id="KW-0812">Transmembrane</keyword>
<keyword evidence="5 7" id="KW-0472">Membrane</keyword>
<name>A0AAP6BLI5_9ACTN</name>
<keyword evidence="2" id="KW-1003">Cell membrane</keyword>
<evidence type="ECO:0000313" key="10">
    <source>
        <dbReference type="EMBL" id="MDX3025853.1"/>
    </source>
</evidence>
<dbReference type="Proteomes" id="UP001272987">
    <property type="component" value="Unassembled WGS sequence"/>
</dbReference>
<feature type="transmembrane region" description="Helical" evidence="7">
    <location>
        <begin position="186"/>
        <end position="207"/>
    </location>
</feature>
<dbReference type="PANTHER" id="PTHR23513">
    <property type="entry name" value="INTEGRAL MEMBRANE EFFLUX PROTEIN-RELATED"/>
    <property type="match status" value="1"/>
</dbReference>
<dbReference type="Pfam" id="PF07690">
    <property type="entry name" value="MFS_1"/>
    <property type="match status" value="1"/>
</dbReference>
<feature type="transmembrane region" description="Helical" evidence="7">
    <location>
        <begin position="262"/>
        <end position="287"/>
    </location>
</feature>
<keyword evidence="11" id="KW-1185">Reference proteome</keyword>
<feature type="transmembrane region" description="Helical" evidence="7">
    <location>
        <begin position="411"/>
        <end position="433"/>
    </location>
</feature>
<comment type="subcellular location">
    <subcellularLocation>
        <location evidence="1">Cell membrane</location>
        <topology evidence="1">Multi-pass membrane protein</topology>
    </subcellularLocation>
</comment>
<dbReference type="GeneID" id="69810681"/>
<organism evidence="9 12">
    <name type="scientific">Streptomyces acidiscabies</name>
    <dbReference type="NCBI Taxonomy" id="42234"/>
    <lineage>
        <taxon>Bacteria</taxon>
        <taxon>Bacillati</taxon>
        <taxon>Actinomycetota</taxon>
        <taxon>Actinomycetes</taxon>
        <taxon>Kitasatosporales</taxon>
        <taxon>Streptomycetaceae</taxon>
        <taxon>Streptomyces</taxon>
    </lineage>
</organism>
<dbReference type="InterPro" id="IPR020846">
    <property type="entry name" value="MFS_dom"/>
</dbReference>
<feature type="transmembrane region" description="Helical" evidence="7">
    <location>
        <begin position="213"/>
        <end position="231"/>
    </location>
</feature>
<feature type="transmembrane region" description="Helical" evidence="7">
    <location>
        <begin position="145"/>
        <end position="165"/>
    </location>
</feature>
<feature type="domain" description="Major facilitator superfamily (MFS) profile" evidence="8">
    <location>
        <begin position="54"/>
        <end position="440"/>
    </location>
</feature>
<gene>
    <name evidence="9" type="ORF">PV399_45135</name>
    <name evidence="10" type="ORF">PV666_49540</name>
</gene>
<feature type="compositionally biased region" description="Basic and acidic residues" evidence="6">
    <location>
        <begin position="1"/>
        <end position="16"/>
    </location>
</feature>
<feature type="transmembrane region" description="Helical" evidence="7">
    <location>
        <begin position="118"/>
        <end position="139"/>
    </location>
</feature>